<proteinExistence type="predicted"/>
<dbReference type="STRING" id="187979.ERS852385_01049"/>
<accession>A0A173YVM0</accession>
<gene>
    <name evidence="2" type="ORF">ERS852385_01049</name>
</gene>
<keyword evidence="1" id="KW-0812">Transmembrane</keyword>
<dbReference type="RefSeq" id="WP_055161195.1">
    <property type="nucleotide sequence ID" value="NZ_CABIWZ010000005.1"/>
</dbReference>
<evidence type="ECO:0000313" key="3">
    <source>
        <dbReference type="Proteomes" id="UP000095546"/>
    </source>
</evidence>
<reference evidence="2 3" key="1">
    <citation type="submission" date="2015-09" db="EMBL/GenBank/DDBJ databases">
        <authorList>
            <consortium name="Pathogen Informatics"/>
        </authorList>
    </citation>
    <scope>NUCLEOTIDE SEQUENCE [LARGE SCALE GENOMIC DNA]</scope>
    <source>
        <strain evidence="2 3">2789STDY5608828</strain>
    </source>
</reference>
<protein>
    <submittedName>
        <fullName evidence="2">Uncharacterized protein</fullName>
    </submittedName>
</protein>
<keyword evidence="3" id="KW-1185">Reference proteome</keyword>
<sequence>MNRSTLRKVSNLLVVVLVGLALCAKVEDSGSEALFGKNDIAIVIGAVVIFLAILFARRQKKR</sequence>
<evidence type="ECO:0000256" key="1">
    <source>
        <dbReference type="SAM" id="Phobius"/>
    </source>
</evidence>
<dbReference type="OrthoDB" id="9946269at2"/>
<keyword evidence="1" id="KW-1133">Transmembrane helix</keyword>
<keyword evidence="1" id="KW-0472">Membrane</keyword>
<organism evidence="2 3">
    <name type="scientific">Mitsuokella jalaludinii</name>
    <dbReference type="NCBI Taxonomy" id="187979"/>
    <lineage>
        <taxon>Bacteria</taxon>
        <taxon>Bacillati</taxon>
        <taxon>Bacillota</taxon>
        <taxon>Negativicutes</taxon>
        <taxon>Selenomonadales</taxon>
        <taxon>Selenomonadaceae</taxon>
        <taxon>Mitsuokella</taxon>
    </lineage>
</organism>
<feature type="transmembrane region" description="Helical" evidence="1">
    <location>
        <begin position="40"/>
        <end position="56"/>
    </location>
</feature>
<dbReference type="EMBL" id="CYYU01000005">
    <property type="protein sequence ID" value="CUN66808.1"/>
    <property type="molecule type" value="Genomic_DNA"/>
</dbReference>
<name>A0A173YVM0_9FIRM</name>
<dbReference type="AlphaFoldDB" id="A0A173YVM0"/>
<evidence type="ECO:0000313" key="2">
    <source>
        <dbReference type="EMBL" id="CUN66808.1"/>
    </source>
</evidence>
<dbReference type="Proteomes" id="UP000095546">
    <property type="component" value="Unassembled WGS sequence"/>
</dbReference>